<proteinExistence type="predicted"/>
<protein>
    <submittedName>
        <fullName evidence="1">Protease</fullName>
    </submittedName>
</protein>
<dbReference type="GO" id="GO:0008233">
    <property type="term" value="F:peptidase activity"/>
    <property type="evidence" value="ECO:0007669"/>
    <property type="project" value="UniProtKB-KW"/>
</dbReference>
<dbReference type="AlphaFoldDB" id="A0AAU9CYE3"/>
<sequence length="305" mass="34800">MTMIEYSSTVPAKEVAGSLFDLGIDTLIIGNNDFGLRLPTDYNVLETQRLTETAHQLGKKVVVAANAILHNDKLLAYEKYLADLLTIGVDYVMVGDAGAVNLIQEKFPSQKFIYNGEVLDTNSGMINFWGNEGASYVRIARELPYVELEELIPKLQVPPIMQLFGPIAIEHSARSLIYNYLDYENKSSEFNFNQVYHVNLPQKPEDIYTMFEDQNGTHMYGPEDLNLLEQLPELVVLGICHYTFDSKFYPSENWLSIMEIFIRARKLLESGESNFEELNTELKEKLPADRKISTGFYHYQLGDIK</sequence>
<evidence type="ECO:0000313" key="1">
    <source>
        <dbReference type="EMBL" id="BDR59039.1"/>
    </source>
</evidence>
<dbReference type="KEGG" id="xap:XA3_14800"/>
<keyword evidence="1" id="KW-0645">Protease</keyword>
<dbReference type="GO" id="GO:0006508">
    <property type="term" value="P:proteolysis"/>
    <property type="evidence" value="ECO:0007669"/>
    <property type="project" value="UniProtKB-KW"/>
</dbReference>
<dbReference type="PANTHER" id="PTHR30217">
    <property type="entry name" value="PEPTIDASE U32 FAMILY"/>
    <property type="match status" value="1"/>
</dbReference>
<gene>
    <name evidence="1" type="ORF">XA3_14800</name>
</gene>
<dbReference type="InterPro" id="IPR051454">
    <property type="entry name" value="RNA/ubiquinone_mod_enzymes"/>
</dbReference>
<reference evidence="1 2" key="1">
    <citation type="journal article" date="2023" name="Microbiol. Spectr.">
        <title>Symbiosis of Carpenter Bees with Uncharacterized Lactic Acid Bacteria Showing NAD Auxotrophy.</title>
        <authorList>
            <person name="Kawasaki S."/>
            <person name="Ozawa K."/>
            <person name="Mori T."/>
            <person name="Yamamoto A."/>
            <person name="Ito M."/>
            <person name="Ohkuma M."/>
            <person name="Sakamoto M."/>
            <person name="Matsutani M."/>
        </authorList>
    </citation>
    <scope>NUCLEOTIDE SEQUENCE [LARGE SCALE GENOMIC DNA]</scope>
    <source>
        <strain evidence="1 2">XA3</strain>
    </source>
</reference>
<dbReference type="PANTHER" id="PTHR30217:SF12">
    <property type="entry name" value="U32 FAMILY PEPTIDASE"/>
    <property type="match status" value="1"/>
</dbReference>
<organism evidence="1 2">
    <name type="scientific">Xylocopilactobacillus apicola</name>
    <dbReference type="NCBI Taxonomy" id="2932184"/>
    <lineage>
        <taxon>Bacteria</taxon>
        <taxon>Bacillati</taxon>
        <taxon>Bacillota</taxon>
        <taxon>Bacilli</taxon>
        <taxon>Lactobacillales</taxon>
        <taxon>Lactobacillaceae</taxon>
        <taxon>Xylocopilactobacillus</taxon>
    </lineage>
</organism>
<accession>A0AAU9CYE3</accession>
<keyword evidence="2" id="KW-1185">Reference proteome</keyword>
<dbReference type="Proteomes" id="UP001321861">
    <property type="component" value="Chromosome"/>
</dbReference>
<dbReference type="EMBL" id="AP026802">
    <property type="protein sequence ID" value="BDR59039.1"/>
    <property type="molecule type" value="Genomic_DNA"/>
</dbReference>
<dbReference type="Pfam" id="PF01136">
    <property type="entry name" value="Peptidase_U32"/>
    <property type="match status" value="1"/>
</dbReference>
<dbReference type="InterPro" id="IPR001539">
    <property type="entry name" value="Peptidase_U32"/>
</dbReference>
<evidence type="ECO:0000313" key="2">
    <source>
        <dbReference type="Proteomes" id="UP001321861"/>
    </source>
</evidence>
<name>A0AAU9CYE3_9LACO</name>
<keyword evidence="1" id="KW-0378">Hydrolase</keyword>